<evidence type="ECO:0000313" key="2">
    <source>
        <dbReference type="EMBL" id="KAF6815019.1"/>
    </source>
</evidence>
<proteinExistence type="predicted"/>
<organism evidence="2 3">
    <name type="scientific">Colletotrichum musicola</name>
    <dbReference type="NCBI Taxonomy" id="2175873"/>
    <lineage>
        <taxon>Eukaryota</taxon>
        <taxon>Fungi</taxon>
        <taxon>Dikarya</taxon>
        <taxon>Ascomycota</taxon>
        <taxon>Pezizomycotina</taxon>
        <taxon>Sordariomycetes</taxon>
        <taxon>Hypocreomycetidae</taxon>
        <taxon>Glomerellales</taxon>
        <taxon>Glomerellaceae</taxon>
        <taxon>Colletotrichum</taxon>
        <taxon>Colletotrichum orchidearum species complex</taxon>
    </lineage>
</organism>
<comment type="caution">
    <text evidence="2">The sequence shown here is derived from an EMBL/GenBank/DDBJ whole genome shotgun (WGS) entry which is preliminary data.</text>
</comment>
<sequence length="119" mass="12012">MGTYLFTSPPPPPPPPLRCWLPPAAATTAAAHSPSRPPSIHPGSLPQPHPHSRDLPANGNRVAKSHMASSSGATVLPAVALSSDHLPLGTVGPPPPPPIPPSQLPSPGSVPSSLLSPAR</sequence>
<name>A0A8H6JKQ3_9PEZI</name>
<feature type="region of interest" description="Disordered" evidence="1">
    <location>
        <begin position="1"/>
        <end position="119"/>
    </location>
</feature>
<feature type="compositionally biased region" description="Pro residues" evidence="1">
    <location>
        <begin position="35"/>
        <end position="49"/>
    </location>
</feature>
<accession>A0A8H6JKQ3</accession>
<feature type="compositionally biased region" description="Pro residues" evidence="1">
    <location>
        <begin position="92"/>
        <end position="104"/>
    </location>
</feature>
<feature type="compositionally biased region" description="Low complexity" evidence="1">
    <location>
        <begin position="22"/>
        <end position="34"/>
    </location>
</feature>
<gene>
    <name evidence="2" type="ORF">CMUS01_12526</name>
</gene>
<feature type="compositionally biased region" description="Pro residues" evidence="1">
    <location>
        <begin position="8"/>
        <end position="17"/>
    </location>
</feature>
<evidence type="ECO:0000313" key="3">
    <source>
        <dbReference type="Proteomes" id="UP000639643"/>
    </source>
</evidence>
<dbReference type="AlphaFoldDB" id="A0A8H6JKQ3"/>
<dbReference type="Proteomes" id="UP000639643">
    <property type="component" value="Unassembled WGS sequence"/>
</dbReference>
<reference evidence="2" key="1">
    <citation type="journal article" date="2020" name="Phytopathology">
        <title>Genome Sequence Resources of Colletotrichum truncatum, C. plurivorum, C. musicola, and C. sojae: Four Species Pathogenic to Soybean (Glycine max).</title>
        <authorList>
            <person name="Rogerio F."/>
            <person name="Boufleur T.R."/>
            <person name="Ciampi-Guillardi M."/>
            <person name="Sukno S.A."/>
            <person name="Thon M.R."/>
            <person name="Massola Junior N.S."/>
            <person name="Baroncelli R."/>
        </authorList>
    </citation>
    <scope>NUCLEOTIDE SEQUENCE</scope>
    <source>
        <strain evidence="2">LFN0074</strain>
    </source>
</reference>
<dbReference type="EMBL" id="WIGM01000712">
    <property type="protein sequence ID" value="KAF6815019.1"/>
    <property type="molecule type" value="Genomic_DNA"/>
</dbReference>
<evidence type="ECO:0000256" key="1">
    <source>
        <dbReference type="SAM" id="MobiDB-lite"/>
    </source>
</evidence>
<keyword evidence="3" id="KW-1185">Reference proteome</keyword>
<protein>
    <submittedName>
        <fullName evidence="2">Uncharacterized protein</fullName>
    </submittedName>
</protein>
<feature type="compositionally biased region" description="Low complexity" evidence="1">
    <location>
        <begin position="105"/>
        <end position="119"/>
    </location>
</feature>